<gene>
    <name evidence="2" type="ORF">BSF38_00040</name>
</gene>
<reference evidence="3" key="1">
    <citation type="submission" date="2016-12" db="EMBL/GenBank/DDBJ databases">
        <title>Comparative genomics of four Isosphaeraceae planctomycetes: a common pool of plasmids and glycoside hydrolase genes.</title>
        <authorList>
            <person name="Ivanova A."/>
        </authorList>
    </citation>
    <scope>NUCLEOTIDE SEQUENCE [LARGE SCALE GENOMIC DNA]</scope>
    <source>
        <strain evidence="3">PX4</strain>
    </source>
</reference>
<dbReference type="AlphaFoldDB" id="A0A1U7CI81"/>
<keyword evidence="3" id="KW-1185">Reference proteome</keyword>
<dbReference type="EMBL" id="CP019082">
    <property type="protein sequence ID" value="APW58642.1"/>
    <property type="molecule type" value="Genomic_DNA"/>
</dbReference>
<dbReference type="Proteomes" id="UP000186309">
    <property type="component" value="Chromosome"/>
</dbReference>
<proteinExistence type="predicted"/>
<sequence length="396" mass="43748">MEAKPVYDNYEISGCVKRNDGGGEYVEIAMDGETPDFWTLYGHIDGGGIEAIGDFKSREQAEAVYSRITGLPFSESYEADGRLRLMHAAPALLEALEPYAVMAKNRVHWAYANGDDGELLEQVFSKLLGAYAQATSTPPGAAAVARQIERLVQADFFGEWDSERENPEFVAVEHDIPGRWVTPWSGLDRSQQLRALETHVDWDGFDWVESGVVTRNVIEGKPKERWFEGTGGVQDAITEEFSPAFRISTMSDKPEAAEMAEGQDGRLIRDTTRSLVKAVMLDVWPSIATVVDFGINTQEHYEALYYPLRHGDFTPEQLDAALGKGLILTELVNAATHNPHKGIVFRTGWDGLVLEPEDCHAGGKPACKPSLSDIADSRAEPARPVPCKEKDDGFEL</sequence>
<organism evidence="2 3">
    <name type="scientific">Paludisphaera borealis</name>
    <dbReference type="NCBI Taxonomy" id="1387353"/>
    <lineage>
        <taxon>Bacteria</taxon>
        <taxon>Pseudomonadati</taxon>
        <taxon>Planctomycetota</taxon>
        <taxon>Planctomycetia</taxon>
        <taxon>Isosphaerales</taxon>
        <taxon>Isosphaeraceae</taxon>
        <taxon>Paludisphaera</taxon>
    </lineage>
</organism>
<name>A0A1U7CI81_9BACT</name>
<dbReference type="KEGG" id="pbor:BSF38_00040"/>
<accession>A0A1U7CI81</accession>
<dbReference type="RefSeq" id="WP_076342927.1">
    <property type="nucleotide sequence ID" value="NZ_CP019082.1"/>
</dbReference>
<evidence type="ECO:0000313" key="2">
    <source>
        <dbReference type="EMBL" id="APW58642.1"/>
    </source>
</evidence>
<feature type="region of interest" description="Disordered" evidence="1">
    <location>
        <begin position="365"/>
        <end position="396"/>
    </location>
</feature>
<evidence type="ECO:0000256" key="1">
    <source>
        <dbReference type="SAM" id="MobiDB-lite"/>
    </source>
</evidence>
<evidence type="ECO:0000313" key="3">
    <source>
        <dbReference type="Proteomes" id="UP000186309"/>
    </source>
</evidence>
<dbReference type="OrthoDB" id="287539at2"/>
<protein>
    <submittedName>
        <fullName evidence="2">Uncharacterized protein</fullName>
    </submittedName>
</protein>
<dbReference type="STRING" id="1387353.BSF38_00040"/>
<feature type="compositionally biased region" description="Basic and acidic residues" evidence="1">
    <location>
        <begin position="375"/>
        <end position="396"/>
    </location>
</feature>